<gene>
    <name evidence="4" type="ORF">P153DRAFT_419914</name>
</gene>
<keyword evidence="5" id="KW-1185">Reference proteome</keyword>
<dbReference type="GeneID" id="54412644"/>
<dbReference type="RefSeq" id="XP_033528549.1">
    <property type="nucleotide sequence ID" value="XM_033672212.1"/>
</dbReference>
<dbReference type="OrthoDB" id="2349068at2759"/>
<dbReference type="AlphaFoldDB" id="A0A6A6AQ83"/>
<accession>A0A6A6AQ83</accession>
<evidence type="ECO:0000256" key="3">
    <source>
        <dbReference type="ARBA" id="ARBA00023002"/>
    </source>
</evidence>
<dbReference type="PANTHER" id="PTHR32332">
    <property type="entry name" value="2-NITROPROPANE DIOXYGENASE"/>
    <property type="match status" value="1"/>
</dbReference>
<sequence length="360" mass="37977">MKQDMDHISRLKKDYPWIQTPLIVGAPMRLIALADMAVEISKAGGIGFIGAGTDVSDLSTHLEHAQTLLSRTALASSSNTLPIGIGFINWGADLAASIALIAQYRPSAVWFFAPASSASLADWTAQTRRASPHTKIWVQVGCVRDAVDVVREVQPDVLVVQGTDAGGHGLARGASLVSLLPETIDTLAALEKKTEDGSYMPPTILAAGGIAESRGVLAALSLGAAGVVMGTRFLAAPEAQISRGYQAEILRAGDGGQTTVRTKVYDTLRGTTGWAETHNARGVINRGYVDAEAGMAEEEGRRLYALEMQRGDGAWGVDGRMTTYAGSSVGLVREVKGAGEIVREVREGVRAVLDVVSARL</sequence>
<dbReference type="EMBL" id="ML977498">
    <property type="protein sequence ID" value="KAF2134162.1"/>
    <property type="molecule type" value="Genomic_DNA"/>
</dbReference>
<dbReference type="GO" id="GO:0018580">
    <property type="term" value="F:nitronate monooxygenase activity"/>
    <property type="evidence" value="ECO:0007669"/>
    <property type="project" value="InterPro"/>
</dbReference>
<keyword evidence="2" id="KW-0288">FMN</keyword>
<dbReference type="InterPro" id="IPR013785">
    <property type="entry name" value="Aldolase_TIM"/>
</dbReference>
<dbReference type="PANTHER" id="PTHR32332:SF34">
    <property type="entry name" value="2-NITROPROPANE DIOXYGENASE FAMILY, PUTATIVE-RELATED"/>
    <property type="match status" value="1"/>
</dbReference>
<dbReference type="Proteomes" id="UP000799771">
    <property type="component" value="Unassembled WGS sequence"/>
</dbReference>
<dbReference type="InterPro" id="IPR004136">
    <property type="entry name" value="NMO"/>
</dbReference>
<organism evidence="4 5">
    <name type="scientific">Dothidotthia symphoricarpi CBS 119687</name>
    <dbReference type="NCBI Taxonomy" id="1392245"/>
    <lineage>
        <taxon>Eukaryota</taxon>
        <taxon>Fungi</taxon>
        <taxon>Dikarya</taxon>
        <taxon>Ascomycota</taxon>
        <taxon>Pezizomycotina</taxon>
        <taxon>Dothideomycetes</taxon>
        <taxon>Pleosporomycetidae</taxon>
        <taxon>Pleosporales</taxon>
        <taxon>Dothidotthiaceae</taxon>
        <taxon>Dothidotthia</taxon>
    </lineage>
</organism>
<reference evidence="4" key="1">
    <citation type="journal article" date="2020" name="Stud. Mycol.">
        <title>101 Dothideomycetes genomes: a test case for predicting lifestyles and emergence of pathogens.</title>
        <authorList>
            <person name="Haridas S."/>
            <person name="Albert R."/>
            <person name="Binder M."/>
            <person name="Bloem J."/>
            <person name="Labutti K."/>
            <person name="Salamov A."/>
            <person name="Andreopoulos B."/>
            <person name="Baker S."/>
            <person name="Barry K."/>
            <person name="Bills G."/>
            <person name="Bluhm B."/>
            <person name="Cannon C."/>
            <person name="Castanera R."/>
            <person name="Culley D."/>
            <person name="Daum C."/>
            <person name="Ezra D."/>
            <person name="Gonzalez J."/>
            <person name="Henrissat B."/>
            <person name="Kuo A."/>
            <person name="Liang C."/>
            <person name="Lipzen A."/>
            <person name="Lutzoni F."/>
            <person name="Magnuson J."/>
            <person name="Mondo S."/>
            <person name="Nolan M."/>
            <person name="Ohm R."/>
            <person name="Pangilinan J."/>
            <person name="Park H.-J."/>
            <person name="Ramirez L."/>
            <person name="Alfaro M."/>
            <person name="Sun H."/>
            <person name="Tritt A."/>
            <person name="Yoshinaga Y."/>
            <person name="Zwiers L.-H."/>
            <person name="Turgeon B."/>
            <person name="Goodwin S."/>
            <person name="Spatafora J."/>
            <person name="Crous P."/>
            <person name="Grigoriev I."/>
        </authorList>
    </citation>
    <scope>NUCLEOTIDE SEQUENCE</scope>
    <source>
        <strain evidence="4">CBS 119687</strain>
    </source>
</reference>
<proteinExistence type="predicted"/>
<keyword evidence="3" id="KW-0560">Oxidoreductase</keyword>
<keyword evidence="1" id="KW-0285">Flavoprotein</keyword>
<name>A0A6A6AQ83_9PLEO</name>
<dbReference type="Pfam" id="PF03060">
    <property type="entry name" value="NMO"/>
    <property type="match status" value="1"/>
</dbReference>
<dbReference type="SUPFAM" id="SSF51412">
    <property type="entry name" value="Inosine monophosphate dehydrogenase (IMPDH)"/>
    <property type="match status" value="1"/>
</dbReference>
<evidence type="ECO:0000256" key="2">
    <source>
        <dbReference type="ARBA" id="ARBA00022643"/>
    </source>
</evidence>
<protein>
    <submittedName>
        <fullName evidence="4">Inosine monophosphate dehydrogenase</fullName>
    </submittedName>
</protein>
<evidence type="ECO:0000313" key="5">
    <source>
        <dbReference type="Proteomes" id="UP000799771"/>
    </source>
</evidence>
<dbReference type="CDD" id="cd04730">
    <property type="entry name" value="NPD_like"/>
    <property type="match status" value="1"/>
</dbReference>
<evidence type="ECO:0000256" key="1">
    <source>
        <dbReference type="ARBA" id="ARBA00022630"/>
    </source>
</evidence>
<evidence type="ECO:0000313" key="4">
    <source>
        <dbReference type="EMBL" id="KAF2134162.1"/>
    </source>
</evidence>
<dbReference type="Gene3D" id="3.20.20.70">
    <property type="entry name" value="Aldolase class I"/>
    <property type="match status" value="1"/>
</dbReference>